<dbReference type="GO" id="GO:0006351">
    <property type="term" value="P:DNA-templated transcription"/>
    <property type="evidence" value="ECO:0007669"/>
    <property type="project" value="UniProtKB-UniRule"/>
</dbReference>
<dbReference type="NCBIfam" id="TIGR02027">
    <property type="entry name" value="rpoA"/>
    <property type="match status" value="1"/>
</dbReference>
<name>A0A1F6G0H2_9BACT</name>
<dbReference type="InterPro" id="IPR036603">
    <property type="entry name" value="RBP11-like"/>
</dbReference>
<reference evidence="13 14" key="1">
    <citation type="journal article" date="2016" name="Nat. Commun.">
        <title>Thousands of microbial genomes shed light on interconnected biogeochemical processes in an aquifer system.</title>
        <authorList>
            <person name="Anantharaman K."/>
            <person name="Brown C.T."/>
            <person name="Hug L.A."/>
            <person name="Sharon I."/>
            <person name="Castelle C.J."/>
            <person name="Probst A.J."/>
            <person name="Thomas B.C."/>
            <person name="Singh A."/>
            <person name="Wilkins M.J."/>
            <person name="Karaoz U."/>
            <person name="Brodie E.L."/>
            <person name="Williams K.H."/>
            <person name="Hubbard S.S."/>
            <person name="Banfield J.F."/>
        </authorList>
    </citation>
    <scope>NUCLEOTIDE SEQUENCE [LARGE SCALE GENOMIC DNA]</scope>
</reference>
<accession>A0A1F6G0H2</accession>
<evidence type="ECO:0000313" key="14">
    <source>
        <dbReference type="Proteomes" id="UP000178601"/>
    </source>
</evidence>
<dbReference type="Gene3D" id="1.10.150.20">
    <property type="entry name" value="5' to 3' exonuclease, C-terminal subdomain"/>
    <property type="match status" value="1"/>
</dbReference>
<dbReference type="Pfam" id="PF01000">
    <property type="entry name" value="RNA_pol_A_bac"/>
    <property type="match status" value="1"/>
</dbReference>
<proteinExistence type="inferred from homology"/>
<dbReference type="SUPFAM" id="SSF47789">
    <property type="entry name" value="C-terminal domain of RNA polymerase alpha subunit"/>
    <property type="match status" value="1"/>
</dbReference>
<evidence type="ECO:0000256" key="10">
    <source>
        <dbReference type="ARBA" id="ARBA00048552"/>
    </source>
</evidence>
<evidence type="ECO:0000256" key="7">
    <source>
        <dbReference type="ARBA" id="ARBA00023163"/>
    </source>
</evidence>
<evidence type="ECO:0000256" key="11">
    <source>
        <dbReference type="HAMAP-Rule" id="MF_00059"/>
    </source>
</evidence>
<evidence type="ECO:0000259" key="12">
    <source>
        <dbReference type="SMART" id="SM00662"/>
    </source>
</evidence>
<dbReference type="Proteomes" id="UP000178601">
    <property type="component" value="Unassembled WGS sequence"/>
</dbReference>
<gene>
    <name evidence="11" type="primary">rpoA</name>
    <name evidence="13" type="ORF">A3H16_02555</name>
</gene>
<evidence type="ECO:0000256" key="6">
    <source>
        <dbReference type="ARBA" id="ARBA00022695"/>
    </source>
</evidence>
<protein>
    <recommendedName>
        <fullName evidence="3 11">DNA-directed RNA polymerase subunit alpha</fullName>
        <shortName evidence="11">RNAP subunit alpha</shortName>
        <ecNumber evidence="2 11">2.7.7.6</ecNumber>
    </recommendedName>
    <alternativeName>
        <fullName evidence="9 11">RNA polymerase subunit alpha</fullName>
    </alternativeName>
    <alternativeName>
        <fullName evidence="8 11">Transcriptase subunit alpha</fullName>
    </alternativeName>
</protein>
<evidence type="ECO:0000256" key="9">
    <source>
        <dbReference type="ARBA" id="ARBA00033070"/>
    </source>
</evidence>
<dbReference type="GO" id="GO:0003677">
    <property type="term" value="F:DNA binding"/>
    <property type="evidence" value="ECO:0007669"/>
    <property type="project" value="UniProtKB-UniRule"/>
</dbReference>
<evidence type="ECO:0000313" key="13">
    <source>
        <dbReference type="EMBL" id="OGG91590.1"/>
    </source>
</evidence>
<dbReference type="SMART" id="SM00662">
    <property type="entry name" value="RPOLD"/>
    <property type="match status" value="1"/>
</dbReference>
<dbReference type="GO" id="GO:0005737">
    <property type="term" value="C:cytoplasm"/>
    <property type="evidence" value="ECO:0007669"/>
    <property type="project" value="UniProtKB-ARBA"/>
</dbReference>
<comment type="subunit">
    <text evidence="11">Homodimer. The RNAP catalytic core consists of 2 alpha, 1 beta, 1 beta' and 1 omega subunit. When a sigma factor is associated with the core the holoenzyme is formed, which can initiate transcription.</text>
</comment>
<keyword evidence="6 11" id="KW-0548">Nucleotidyltransferase</keyword>
<organism evidence="13 14">
    <name type="scientific">Candidatus Kaiserbacteria bacterium RIFCSPLOWO2_12_FULL_53_8</name>
    <dbReference type="NCBI Taxonomy" id="1798529"/>
    <lineage>
        <taxon>Bacteria</taxon>
        <taxon>Candidatus Kaiseribacteriota</taxon>
    </lineage>
</organism>
<comment type="caution">
    <text evidence="13">The sequence shown here is derived from an EMBL/GenBank/DDBJ whole genome shotgun (WGS) entry which is preliminary data.</text>
</comment>
<dbReference type="InterPro" id="IPR036643">
    <property type="entry name" value="RNApol_insert_sf"/>
</dbReference>
<dbReference type="Gene3D" id="2.170.120.12">
    <property type="entry name" value="DNA-directed RNA polymerase, insert domain"/>
    <property type="match status" value="1"/>
</dbReference>
<dbReference type="SUPFAM" id="SSF55257">
    <property type="entry name" value="RBP11-like subunits of RNA polymerase"/>
    <property type="match status" value="1"/>
</dbReference>
<feature type="region of interest" description="Alpha N-terminal domain (alpha-NTD)" evidence="11">
    <location>
        <begin position="1"/>
        <end position="225"/>
    </location>
</feature>
<dbReference type="GO" id="GO:0000428">
    <property type="term" value="C:DNA-directed RNA polymerase complex"/>
    <property type="evidence" value="ECO:0007669"/>
    <property type="project" value="UniProtKB-KW"/>
</dbReference>
<dbReference type="EMBL" id="MFMQ01000046">
    <property type="protein sequence ID" value="OGG91590.1"/>
    <property type="molecule type" value="Genomic_DNA"/>
</dbReference>
<evidence type="ECO:0000256" key="4">
    <source>
        <dbReference type="ARBA" id="ARBA00022478"/>
    </source>
</evidence>
<keyword evidence="5 11" id="KW-0808">Transferase</keyword>
<dbReference type="Pfam" id="PF01193">
    <property type="entry name" value="RNA_pol_L"/>
    <property type="match status" value="1"/>
</dbReference>
<keyword evidence="4 11" id="KW-0240">DNA-directed RNA polymerase</keyword>
<dbReference type="Pfam" id="PF03118">
    <property type="entry name" value="RNA_pol_A_CTD"/>
    <property type="match status" value="1"/>
</dbReference>
<sequence length="325" mass="35259">MTVTTPSGGSAKGDENHLLFTISPLPPGYGMTLGNALRRVLYSSLPGAAVTSISIEGVSHEYSTMKGAVESAMDIGLNLRQLALRKYHKDAEVITLEGKGPAMLTAKDLKVSSDIEVLNPDLPLVSLEKGGSLKVQITVEKGVGYVPASEKNRTQNEPGLIYVDAVFTPVKRVRYDIAQTRVGQRTNLDELKVEIETNGSLTAKEAMKFASQLLTSYFNYFSLDEEQIEKEFLANFQRTPQAVVAEEGQQQVKQSYTPIEILNLSPRTLNALINGGIGSIEQLTKCSKASLTNLRGFGSKALDEVDQVLKDRGLALLDENAPATL</sequence>
<evidence type="ECO:0000256" key="2">
    <source>
        <dbReference type="ARBA" id="ARBA00012418"/>
    </source>
</evidence>
<comment type="domain">
    <text evidence="11">The N-terminal domain is essential for RNAP assembly and basal transcription, whereas the C-terminal domain is involved in interaction with transcriptional regulators and with upstream promoter elements.</text>
</comment>
<dbReference type="InterPro" id="IPR011263">
    <property type="entry name" value="DNA-dir_RNA_pol_RpoA/D/Rpb3"/>
</dbReference>
<comment type="function">
    <text evidence="11">DNA-dependent RNA polymerase catalyzes the transcription of DNA into RNA using the four ribonucleoside triphosphates as substrates.</text>
</comment>
<dbReference type="AlphaFoldDB" id="A0A1F6G0H2"/>
<keyword evidence="7 11" id="KW-0804">Transcription</keyword>
<dbReference type="InterPro" id="IPR011262">
    <property type="entry name" value="DNA-dir_RNA_pol_insert"/>
</dbReference>
<feature type="region of interest" description="Alpha C-terminal domain (alpha-CTD)" evidence="11">
    <location>
        <begin position="252"/>
        <end position="325"/>
    </location>
</feature>
<dbReference type="Gene3D" id="3.30.1360.10">
    <property type="entry name" value="RNA polymerase, RBP11-like subunit"/>
    <property type="match status" value="1"/>
</dbReference>
<dbReference type="CDD" id="cd06928">
    <property type="entry name" value="RNAP_alpha_NTD"/>
    <property type="match status" value="1"/>
</dbReference>
<dbReference type="InterPro" id="IPR011773">
    <property type="entry name" value="DNA-dir_RpoA"/>
</dbReference>
<dbReference type="FunFam" id="2.170.120.12:FF:000001">
    <property type="entry name" value="DNA-directed RNA polymerase subunit alpha"/>
    <property type="match status" value="1"/>
</dbReference>
<dbReference type="InterPro" id="IPR011260">
    <property type="entry name" value="RNAP_asu_C"/>
</dbReference>
<dbReference type="SUPFAM" id="SSF56553">
    <property type="entry name" value="Insert subdomain of RNA polymerase alpha subunit"/>
    <property type="match status" value="1"/>
</dbReference>
<dbReference type="NCBIfam" id="NF003519">
    <property type="entry name" value="PRK05182.2-5"/>
    <property type="match status" value="1"/>
</dbReference>
<feature type="domain" description="DNA-directed RNA polymerase RpoA/D/Rpb3-type" evidence="12">
    <location>
        <begin position="17"/>
        <end position="224"/>
    </location>
</feature>
<evidence type="ECO:0000256" key="3">
    <source>
        <dbReference type="ARBA" id="ARBA00015972"/>
    </source>
</evidence>
<comment type="similarity">
    <text evidence="1 11">Belongs to the RNA polymerase alpha chain family.</text>
</comment>
<evidence type="ECO:0000256" key="5">
    <source>
        <dbReference type="ARBA" id="ARBA00022679"/>
    </source>
</evidence>
<dbReference type="HAMAP" id="MF_00059">
    <property type="entry name" value="RNApol_bact_RpoA"/>
    <property type="match status" value="1"/>
</dbReference>
<dbReference type="EC" id="2.7.7.6" evidence="2 11"/>
<comment type="catalytic activity">
    <reaction evidence="10 11">
        <text>RNA(n) + a ribonucleoside 5'-triphosphate = RNA(n+1) + diphosphate</text>
        <dbReference type="Rhea" id="RHEA:21248"/>
        <dbReference type="Rhea" id="RHEA-COMP:14527"/>
        <dbReference type="Rhea" id="RHEA-COMP:17342"/>
        <dbReference type="ChEBI" id="CHEBI:33019"/>
        <dbReference type="ChEBI" id="CHEBI:61557"/>
        <dbReference type="ChEBI" id="CHEBI:140395"/>
        <dbReference type="EC" id="2.7.7.6"/>
    </reaction>
</comment>
<evidence type="ECO:0000256" key="8">
    <source>
        <dbReference type="ARBA" id="ARBA00032524"/>
    </source>
</evidence>
<dbReference type="GO" id="GO:0003899">
    <property type="term" value="F:DNA-directed RNA polymerase activity"/>
    <property type="evidence" value="ECO:0007669"/>
    <property type="project" value="UniProtKB-UniRule"/>
</dbReference>
<dbReference type="GO" id="GO:0046983">
    <property type="term" value="F:protein dimerization activity"/>
    <property type="evidence" value="ECO:0007669"/>
    <property type="project" value="InterPro"/>
</dbReference>
<evidence type="ECO:0000256" key="1">
    <source>
        <dbReference type="ARBA" id="ARBA00007123"/>
    </source>
</evidence>